<evidence type="ECO:0000256" key="2">
    <source>
        <dbReference type="ARBA" id="ARBA00022448"/>
    </source>
</evidence>
<dbReference type="Gene3D" id="3.40.50.300">
    <property type="entry name" value="P-loop containing nucleotide triphosphate hydrolases"/>
    <property type="match status" value="1"/>
</dbReference>
<dbReference type="InterPro" id="IPR017871">
    <property type="entry name" value="ABC_transporter-like_CS"/>
</dbReference>
<dbReference type="InterPro" id="IPR003439">
    <property type="entry name" value="ABC_transporter-like_ATP-bd"/>
</dbReference>
<evidence type="ECO:0000256" key="1">
    <source>
        <dbReference type="ARBA" id="ARBA00005417"/>
    </source>
</evidence>
<dbReference type="RefSeq" id="WP_277577987.1">
    <property type="nucleotide sequence ID" value="NZ_JANRMI010000002.1"/>
</dbReference>
<dbReference type="PROSITE" id="PS50893">
    <property type="entry name" value="ABC_TRANSPORTER_2"/>
    <property type="match status" value="1"/>
</dbReference>
<dbReference type="SUPFAM" id="SSF52540">
    <property type="entry name" value="P-loop containing nucleoside triphosphate hydrolases"/>
    <property type="match status" value="1"/>
</dbReference>
<dbReference type="EMBL" id="JANRMI010000002">
    <property type="protein sequence ID" value="MDG0816508.1"/>
    <property type="molecule type" value="Genomic_DNA"/>
</dbReference>
<keyword evidence="3" id="KW-0536">Nodulation</keyword>
<dbReference type="InterPro" id="IPR050763">
    <property type="entry name" value="ABC_transporter_ATP-binding"/>
</dbReference>
<gene>
    <name evidence="7" type="ORF">NWE73_09045</name>
</gene>
<evidence type="ECO:0000256" key="4">
    <source>
        <dbReference type="ARBA" id="ARBA00022741"/>
    </source>
</evidence>
<dbReference type="Proteomes" id="UP001152321">
    <property type="component" value="Unassembled WGS sequence"/>
</dbReference>
<feature type="domain" description="ABC transporter" evidence="6">
    <location>
        <begin position="8"/>
        <end position="237"/>
    </location>
</feature>
<name>A0ABT6DI85_9BACT</name>
<dbReference type="GO" id="GO:0005524">
    <property type="term" value="F:ATP binding"/>
    <property type="evidence" value="ECO:0007669"/>
    <property type="project" value="UniProtKB-KW"/>
</dbReference>
<dbReference type="PANTHER" id="PTHR42711">
    <property type="entry name" value="ABC TRANSPORTER ATP-BINDING PROTEIN"/>
    <property type="match status" value="1"/>
</dbReference>
<evidence type="ECO:0000256" key="3">
    <source>
        <dbReference type="ARBA" id="ARBA00022458"/>
    </source>
</evidence>
<dbReference type="Pfam" id="PF00005">
    <property type="entry name" value="ABC_tran"/>
    <property type="match status" value="1"/>
</dbReference>
<comment type="similarity">
    <text evidence="1">Belongs to the ABC transporter superfamily.</text>
</comment>
<reference evidence="7" key="1">
    <citation type="submission" date="2022-08" db="EMBL/GenBank/DDBJ databases">
        <title>Novel Bdellovibrio Species Isolated from Svalbard: Designation Bdellovibrio svalbardensis.</title>
        <authorList>
            <person name="Mitchell R.J."/>
            <person name="Choi S.Y."/>
        </authorList>
    </citation>
    <scope>NUCLEOTIDE SEQUENCE</scope>
    <source>
        <strain evidence="7">PAP01</strain>
    </source>
</reference>
<sequence>MSDLLSPLKINSLRKTYKGGQQAVKGVSFDVKPGEIFGLLGPNGAGKTTIISTITTLEQPSSGTVEVFGKDVSQHPNFTKKQLGVVHQEVINSGFFDVEEILNFQSGYYGIRKNKERIDFLLHKLSLYEHRRKKVKQLSGGMKRRLMIAKALVHTPKLLLLDEPTAGVDIGLRETLWQFVRELRAEGMSILLTTHYLQEAEELCDRIAIINLGNLETVGETKALVQQYTQKKIRLTLTEKFPIKTSYVFFQEGSDYSFLVPPGKPMGEFLNELQIPLSLIADVKIEEGNLEEAFMKVLRAPNQSSAVSGGAK</sequence>
<dbReference type="PANTHER" id="PTHR42711:SF5">
    <property type="entry name" value="ABC TRANSPORTER ATP-BINDING PROTEIN NATA"/>
    <property type="match status" value="1"/>
</dbReference>
<comment type="caution">
    <text evidence="7">The sequence shown here is derived from an EMBL/GenBank/DDBJ whole genome shotgun (WGS) entry which is preliminary data.</text>
</comment>
<accession>A0ABT6DI85</accession>
<evidence type="ECO:0000259" key="6">
    <source>
        <dbReference type="PROSITE" id="PS50893"/>
    </source>
</evidence>
<protein>
    <submittedName>
        <fullName evidence="7">ABC transporter ATP-binding protein</fullName>
    </submittedName>
</protein>
<keyword evidence="5 7" id="KW-0067">ATP-binding</keyword>
<dbReference type="SMART" id="SM00382">
    <property type="entry name" value="AAA"/>
    <property type="match status" value="1"/>
</dbReference>
<organism evidence="7 8">
    <name type="scientific">Bdellovibrio svalbardensis</name>
    <dbReference type="NCBI Taxonomy" id="2972972"/>
    <lineage>
        <taxon>Bacteria</taxon>
        <taxon>Pseudomonadati</taxon>
        <taxon>Bdellovibrionota</taxon>
        <taxon>Bdellovibrionia</taxon>
        <taxon>Bdellovibrionales</taxon>
        <taxon>Pseudobdellovibrionaceae</taxon>
        <taxon>Bdellovibrio</taxon>
    </lineage>
</organism>
<dbReference type="PROSITE" id="PS00211">
    <property type="entry name" value="ABC_TRANSPORTER_1"/>
    <property type="match status" value="1"/>
</dbReference>
<evidence type="ECO:0000256" key="5">
    <source>
        <dbReference type="ARBA" id="ARBA00022840"/>
    </source>
</evidence>
<evidence type="ECO:0000313" key="8">
    <source>
        <dbReference type="Proteomes" id="UP001152321"/>
    </source>
</evidence>
<keyword evidence="4" id="KW-0547">Nucleotide-binding</keyword>
<evidence type="ECO:0000313" key="7">
    <source>
        <dbReference type="EMBL" id="MDG0816508.1"/>
    </source>
</evidence>
<keyword evidence="2" id="KW-0813">Transport</keyword>
<dbReference type="InterPro" id="IPR027417">
    <property type="entry name" value="P-loop_NTPase"/>
</dbReference>
<dbReference type="InterPro" id="IPR003593">
    <property type="entry name" value="AAA+_ATPase"/>
</dbReference>
<proteinExistence type="inferred from homology"/>
<keyword evidence="8" id="KW-1185">Reference proteome</keyword>